<dbReference type="RefSeq" id="WP_085423041.1">
    <property type="nucleotide sequence ID" value="NZ_FXAF01000006.1"/>
</dbReference>
<dbReference type="InterPro" id="IPR025309">
    <property type="entry name" value="KTSC_dom"/>
</dbReference>
<name>A0A1X7FGH5_9HYPH</name>
<proteinExistence type="predicted"/>
<organism evidence="2 3">
    <name type="scientific">Xaviernesmea oryzae</name>
    <dbReference type="NCBI Taxonomy" id="464029"/>
    <lineage>
        <taxon>Bacteria</taxon>
        <taxon>Pseudomonadati</taxon>
        <taxon>Pseudomonadota</taxon>
        <taxon>Alphaproteobacteria</taxon>
        <taxon>Hyphomicrobiales</taxon>
        <taxon>Rhizobiaceae</taxon>
        <taxon>Rhizobium/Agrobacterium group</taxon>
        <taxon>Xaviernesmea</taxon>
    </lineage>
</organism>
<feature type="domain" description="KTSC" evidence="1">
    <location>
        <begin position="7"/>
        <end position="63"/>
    </location>
</feature>
<keyword evidence="3" id="KW-1185">Reference proteome</keyword>
<dbReference type="Proteomes" id="UP000192903">
    <property type="component" value="Unassembled WGS sequence"/>
</dbReference>
<evidence type="ECO:0000259" key="1">
    <source>
        <dbReference type="Pfam" id="PF13619"/>
    </source>
</evidence>
<evidence type="ECO:0000313" key="2">
    <source>
        <dbReference type="EMBL" id="SMF51059.1"/>
    </source>
</evidence>
<reference evidence="3" key="1">
    <citation type="submission" date="2017-04" db="EMBL/GenBank/DDBJ databases">
        <authorList>
            <person name="Varghese N."/>
            <person name="Submissions S."/>
        </authorList>
    </citation>
    <scope>NUCLEOTIDE SEQUENCE [LARGE SCALE GENOMIC DNA]</scope>
    <source>
        <strain evidence="3">B4P</strain>
    </source>
</reference>
<dbReference type="EMBL" id="FXAF01000006">
    <property type="protein sequence ID" value="SMF51059.1"/>
    <property type="molecule type" value="Genomic_DNA"/>
</dbReference>
<sequence length="67" mass="7758">MRVELRSRLIEAASYEEDARLMRIFMTNGQLREFVGVPRQVFESLIAAPSAGTYYMQQIRGRFSSPE</sequence>
<protein>
    <submittedName>
        <fullName evidence="2">KTSC domain-containing protein</fullName>
    </submittedName>
</protein>
<accession>A0A1X7FGH5</accession>
<dbReference type="Pfam" id="PF13619">
    <property type="entry name" value="KTSC"/>
    <property type="match status" value="1"/>
</dbReference>
<dbReference type="AlphaFoldDB" id="A0A1X7FGH5"/>
<gene>
    <name evidence="2" type="ORF">SAMN02982989_2921</name>
</gene>
<evidence type="ECO:0000313" key="3">
    <source>
        <dbReference type="Proteomes" id="UP000192903"/>
    </source>
</evidence>